<dbReference type="GO" id="GO:0046873">
    <property type="term" value="F:metal ion transmembrane transporter activity"/>
    <property type="evidence" value="ECO:0007669"/>
    <property type="project" value="InterPro"/>
</dbReference>
<organism evidence="6 7">
    <name type="scientific">Pandoraea bronchicola</name>
    <dbReference type="NCBI Taxonomy" id="2508287"/>
    <lineage>
        <taxon>Bacteria</taxon>
        <taxon>Pseudomonadati</taxon>
        <taxon>Pseudomonadota</taxon>
        <taxon>Betaproteobacteria</taxon>
        <taxon>Burkholderiales</taxon>
        <taxon>Burkholderiaceae</taxon>
        <taxon>Pandoraea</taxon>
    </lineage>
</organism>
<evidence type="ECO:0000256" key="4">
    <source>
        <dbReference type="ARBA" id="ARBA00023136"/>
    </source>
</evidence>
<gene>
    <name evidence="6" type="ORF">PBR20603_04303</name>
</gene>
<dbReference type="PANTHER" id="PTHR16950">
    <property type="entry name" value="ZINC TRANSPORTER SLC39A7 HISTIDINE-RICH MEMBRANE PROTEIN KE4"/>
    <property type="match status" value="1"/>
</dbReference>
<accession>A0A5E5C128</accession>
<sequence>MLSLAGAASLSLGLLSRLIDKMVSFSAGVLLGTALLHLLPESLETHVDAHVITRWLLGGLLGFFLLEKLALLRHSHHHEGDGHHHEHGHDAHEAGKGGWMILVGSAIHNFADGVVIAAAFLTDPSLGVAATVSITVHEVAHKLGDFMVLLNAGFKRRKALVLTLASSLTALAGGVLGYFMLDRLQSLIPYLLALAASSFIYIAVSDLMPQMQRRTSPRDALPQILLIAVGLTLVVWLNGRDHDHGHDHKDGGSALAMSTVAASR</sequence>
<dbReference type="RefSeq" id="WP_246174909.1">
    <property type="nucleotide sequence ID" value="NZ_CABPST010000015.1"/>
</dbReference>
<dbReference type="Pfam" id="PF02535">
    <property type="entry name" value="Zip"/>
    <property type="match status" value="1"/>
</dbReference>
<dbReference type="GO" id="GO:0016020">
    <property type="term" value="C:membrane"/>
    <property type="evidence" value="ECO:0007669"/>
    <property type="project" value="UniProtKB-SubCell"/>
</dbReference>
<keyword evidence="2 5" id="KW-0812">Transmembrane</keyword>
<keyword evidence="7" id="KW-1185">Reference proteome</keyword>
<name>A0A5E5C128_9BURK</name>
<evidence type="ECO:0000313" key="7">
    <source>
        <dbReference type="Proteomes" id="UP000382040"/>
    </source>
</evidence>
<dbReference type="EMBL" id="CABPST010000015">
    <property type="protein sequence ID" value="VVE90320.1"/>
    <property type="molecule type" value="Genomic_DNA"/>
</dbReference>
<evidence type="ECO:0000256" key="2">
    <source>
        <dbReference type="ARBA" id="ARBA00022692"/>
    </source>
</evidence>
<feature type="transmembrane region" description="Helical" evidence="5">
    <location>
        <begin position="159"/>
        <end position="181"/>
    </location>
</feature>
<dbReference type="AlphaFoldDB" id="A0A5E5C128"/>
<feature type="transmembrane region" description="Helical" evidence="5">
    <location>
        <begin position="187"/>
        <end position="208"/>
    </location>
</feature>
<keyword evidence="3 5" id="KW-1133">Transmembrane helix</keyword>
<dbReference type="InterPro" id="IPR003689">
    <property type="entry name" value="ZIP"/>
</dbReference>
<evidence type="ECO:0000313" key="6">
    <source>
        <dbReference type="EMBL" id="VVE90320.1"/>
    </source>
</evidence>
<proteinExistence type="predicted"/>
<evidence type="ECO:0000256" key="3">
    <source>
        <dbReference type="ARBA" id="ARBA00022989"/>
    </source>
</evidence>
<feature type="transmembrane region" description="Helical" evidence="5">
    <location>
        <begin position="220"/>
        <end position="239"/>
    </location>
</feature>
<evidence type="ECO:0000256" key="5">
    <source>
        <dbReference type="SAM" id="Phobius"/>
    </source>
</evidence>
<dbReference type="Proteomes" id="UP000382040">
    <property type="component" value="Unassembled WGS sequence"/>
</dbReference>
<keyword evidence="4 5" id="KW-0472">Membrane</keyword>
<protein>
    <submittedName>
        <fullName evidence="6">ZIP zinc transporter</fullName>
    </submittedName>
</protein>
<dbReference type="PANTHER" id="PTHR16950:SF16">
    <property type="entry name" value="ZINC TRANSPORTER ZIP13"/>
    <property type="match status" value="1"/>
</dbReference>
<comment type="subcellular location">
    <subcellularLocation>
        <location evidence="1">Membrane</location>
        <topology evidence="1">Multi-pass membrane protein</topology>
    </subcellularLocation>
</comment>
<reference evidence="6 7" key="1">
    <citation type="submission" date="2019-08" db="EMBL/GenBank/DDBJ databases">
        <authorList>
            <person name="Peeters C."/>
        </authorList>
    </citation>
    <scope>NUCLEOTIDE SEQUENCE [LARGE SCALE GENOMIC DNA]</scope>
    <source>
        <strain evidence="6 7">LMG 20603</strain>
    </source>
</reference>
<evidence type="ECO:0000256" key="1">
    <source>
        <dbReference type="ARBA" id="ARBA00004141"/>
    </source>
</evidence>